<evidence type="ECO:0000313" key="2">
    <source>
        <dbReference type="Proteomes" id="UP000191988"/>
    </source>
</evidence>
<organism evidence="1 2">
    <name type="scientific">Agrobacterium tomkonis CFBP 6623</name>
    <dbReference type="NCBI Taxonomy" id="1183432"/>
    <lineage>
        <taxon>Bacteria</taxon>
        <taxon>Pseudomonadati</taxon>
        <taxon>Pseudomonadota</taxon>
        <taxon>Alphaproteobacteria</taxon>
        <taxon>Hyphomicrobiales</taxon>
        <taxon>Rhizobiaceae</taxon>
        <taxon>Rhizobium/Agrobacterium group</taxon>
        <taxon>Agrobacterium</taxon>
        <taxon>Agrobacterium tumefaciens complex</taxon>
    </lineage>
</organism>
<accession>A0A1S7PSM6</accession>
<reference evidence="2" key="1">
    <citation type="submission" date="2016-01" db="EMBL/GenBank/DDBJ databases">
        <authorList>
            <person name="Regsiter A."/>
            <person name="william w."/>
        </authorList>
    </citation>
    <scope>NUCLEOTIDE SEQUENCE [LARGE SCALE GENOMIC DNA]</scope>
    <source>
        <strain evidence="2">CFBP 6623</strain>
    </source>
</reference>
<dbReference type="AlphaFoldDB" id="A0A1S7PSM6"/>
<protein>
    <submittedName>
        <fullName evidence="1">Uncharacterized protein</fullName>
    </submittedName>
</protein>
<sequence>MAKGCHALSALPTEQAAVDFALAELEVDIRYRAAEIFEFAFLRGLATNGTGDLAKRSKHDFRSFRFGIGVSHRCKSHRHAAFPVFNF</sequence>
<dbReference type="EMBL" id="FBWK01000024">
    <property type="protein sequence ID" value="CUX25883.1"/>
    <property type="molecule type" value="Genomic_DNA"/>
</dbReference>
<keyword evidence="2" id="KW-1185">Reference proteome</keyword>
<dbReference type="Proteomes" id="UP000191988">
    <property type="component" value="Unassembled WGS sequence"/>
</dbReference>
<gene>
    <name evidence="1" type="ORF">AGR3A_Cc300017</name>
</gene>
<name>A0A1S7PSM6_9HYPH</name>
<evidence type="ECO:0000313" key="1">
    <source>
        <dbReference type="EMBL" id="CUX25883.1"/>
    </source>
</evidence>
<proteinExistence type="predicted"/>